<accession>A0A0C3Q8V7</accession>
<keyword evidence="1" id="KW-0812">Transmembrane</keyword>
<dbReference type="Proteomes" id="UP000054248">
    <property type="component" value="Unassembled WGS sequence"/>
</dbReference>
<keyword evidence="1" id="KW-0472">Membrane</keyword>
<protein>
    <submittedName>
        <fullName evidence="2">Uncharacterized protein</fullName>
    </submittedName>
</protein>
<name>A0A0C3Q8V7_9AGAM</name>
<keyword evidence="3" id="KW-1185">Reference proteome</keyword>
<evidence type="ECO:0000313" key="2">
    <source>
        <dbReference type="EMBL" id="KIO20856.1"/>
    </source>
</evidence>
<gene>
    <name evidence="2" type="ORF">M407DRAFT_29519</name>
</gene>
<dbReference type="HOGENOM" id="CLU_063753_0_0_1"/>
<reference evidence="2 3" key="1">
    <citation type="submission" date="2014-04" db="EMBL/GenBank/DDBJ databases">
        <authorList>
            <consortium name="DOE Joint Genome Institute"/>
            <person name="Kuo A."/>
            <person name="Girlanda M."/>
            <person name="Perotto S."/>
            <person name="Kohler A."/>
            <person name="Nagy L.G."/>
            <person name="Floudas D."/>
            <person name="Copeland A."/>
            <person name="Barry K.W."/>
            <person name="Cichocki N."/>
            <person name="Veneault-Fourrey C."/>
            <person name="LaButti K."/>
            <person name="Lindquist E.A."/>
            <person name="Lipzen A."/>
            <person name="Lundell T."/>
            <person name="Morin E."/>
            <person name="Murat C."/>
            <person name="Sun H."/>
            <person name="Tunlid A."/>
            <person name="Henrissat B."/>
            <person name="Grigoriev I.V."/>
            <person name="Hibbett D.S."/>
            <person name="Martin F."/>
            <person name="Nordberg H.P."/>
            <person name="Cantor M.N."/>
            <person name="Hua S.X."/>
        </authorList>
    </citation>
    <scope>NUCLEOTIDE SEQUENCE [LARGE SCALE GENOMIC DNA]</scope>
    <source>
        <strain evidence="2 3">MUT 4182</strain>
    </source>
</reference>
<dbReference type="AlphaFoldDB" id="A0A0C3Q8V7"/>
<keyword evidence="1" id="KW-1133">Transmembrane helix</keyword>
<sequence>MTLSFSPRINVARRISKAEANLLAMLSDGPTTKGLLPYSGWTDEKMILHNCIAPRLERLKTSFFGPPQPYPALDWWGLAWISGLWRGDRSVSMVEHRFRLTKIELMLNLVGNHDSFKPEFWAEIVQWQLRLYKRVCTEFLEDYYKRTAMYTEPEDEFDHMCRSATQTAVERALAEPEPASPGDVVWTDVFDARVIFHDPTLNAVLESSPVPEARPDKLDARIERMFYDQPRFPHSCYVLEFKNLAIPTTTAADGEAVMTPRHWVVHSTNVLLLTFLVLASILATIVVCL</sequence>
<proteinExistence type="predicted"/>
<evidence type="ECO:0000313" key="3">
    <source>
        <dbReference type="Proteomes" id="UP000054248"/>
    </source>
</evidence>
<dbReference type="OrthoDB" id="3197176at2759"/>
<dbReference type="EMBL" id="KN823158">
    <property type="protein sequence ID" value="KIO20856.1"/>
    <property type="molecule type" value="Genomic_DNA"/>
</dbReference>
<reference evidence="3" key="2">
    <citation type="submission" date="2015-01" db="EMBL/GenBank/DDBJ databases">
        <title>Evolutionary Origins and Diversification of the Mycorrhizal Mutualists.</title>
        <authorList>
            <consortium name="DOE Joint Genome Institute"/>
            <consortium name="Mycorrhizal Genomics Consortium"/>
            <person name="Kohler A."/>
            <person name="Kuo A."/>
            <person name="Nagy L.G."/>
            <person name="Floudas D."/>
            <person name="Copeland A."/>
            <person name="Barry K.W."/>
            <person name="Cichocki N."/>
            <person name="Veneault-Fourrey C."/>
            <person name="LaButti K."/>
            <person name="Lindquist E.A."/>
            <person name="Lipzen A."/>
            <person name="Lundell T."/>
            <person name="Morin E."/>
            <person name="Murat C."/>
            <person name="Riley R."/>
            <person name="Ohm R."/>
            <person name="Sun H."/>
            <person name="Tunlid A."/>
            <person name="Henrissat B."/>
            <person name="Grigoriev I.V."/>
            <person name="Hibbett D.S."/>
            <person name="Martin F."/>
        </authorList>
    </citation>
    <scope>NUCLEOTIDE SEQUENCE [LARGE SCALE GENOMIC DNA]</scope>
    <source>
        <strain evidence="3">MUT 4182</strain>
    </source>
</reference>
<organism evidence="2 3">
    <name type="scientific">Tulasnella calospora MUT 4182</name>
    <dbReference type="NCBI Taxonomy" id="1051891"/>
    <lineage>
        <taxon>Eukaryota</taxon>
        <taxon>Fungi</taxon>
        <taxon>Dikarya</taxon>
        <taxon>Basidiomycota</taxon>
        <taxon>Agaricomycotina</taxon>
        <taxon>Agaricomycetes</taxon>
        <taxon>Cantharellales</taxon>
        <taxon>Tulasnellaceae</taxon>
        <taxon>Tulasnella</taxon>
    </lineage>
</organism>
<feature type="transmembrane region" description="Helical" evidence="1">
    <location>
        <begin position="270"/>
        <end position="288"/>
    </location>
</feature>
<evidence type="ECO:0000256" key="1">
    <source>
        <dbReference type="SAM" id="Phobius"/>
    </source>
</evidence>